<protein>
    <submittedName>
        <fullName evidence="1">Uncharacterized protein</fullName>
    </submittedName>
</protein>
<comment type="caution">
    <text evidence="1">The sequence shown here is derived from an EMBL/GenBank/DDBJ whole genome shotgun (WGS) entry which is preliminary data.</text>
</comment>
<dbReference type="EMBL" id="LFZO01000964">
    <property type="protein sequence ID" value="KXS94582.1"/>
    <property type="molecule type" value="Genomic_DNA"/>
</dbReference>
<gene>
    <name evidence="1" type="ORF">AC579_30</name>
</gene>
<evidence type="ECO:0000313" key="1">
    <source>
        <dbReference type="EMBL" id="KXS94582.1"/>
    </source>
</evidence>
<keyword evidence="2" id="KW-1185">Reference proteome</keyword>
<name>A0A139GWP8_9PEZI</name>
<evidence type="ECO:0000313" key="2">
    <source>
        <dbReference type="Proteomes" id="UP000073492"/>
    </source>
</evidence>
<organism evidence="1 2">
    <name type="scientific">Pseudocercospora musae</name>
    <dbReference type="NCBI Taxonomy" id="113226"/>
    <lineage>
        <taxon>Eukaryota</taxon>
        <taxon>Fungi</taxon>
        <taxon>Dikarya</taxon>
        <taxon>Ascomycota</taxon>
        <taxon>Pezizomycotina</taxon>
        <taxon>Dothideomycetes</taxon>
        <taxon>Dothideomycetidae</taxon>
        <taxon>Mycosphaerellales</taxon>
        <taxon>Mycosphaerellaceae</taxon>
        <taxon>Pseudocercospora</taxon>
    </lineage>
</organism>
<dbReference type="Proteomes" id="UP000073492">
    <property type="component" value="Unassembled WGS sequence"/>
</dbReference>
<proteinExistence type="predicted"/>
<accession>A0A139GWP8</accession>
<reference evidence="1 2" key="1">
    <citation type="submission" date="2015-07" db="EMBL/GenBank/DDBJ databases">
        <title>Comparative genomics of the Sigatoka disease complex on banana suggests a link between parallel evolutionary changes in Pseudocercospora fijiensis and Pseudocercospora eumusae and increased virulence on the banana host.</title>
        <authorList>
            <person name="Chang T.-C."/>
            <person name="Salvucci A."/>
            <person name="Crous P.W."/>
            <person name="Stergiopoulos I."/>
        </authorList>
    </citation>
    <scope>NUCLEOTIDE SEQUENCE [LARGE SCALE GENOMIC DNA]</scope>
    <source>
        <strain evidence="1 2">CBS 116634</strain>
    </source>
</reference>
<dbReference type="AlphaFoldDB" id="A0A139GWP8"/>
<sequence>MLTEIYIAILDLQEEFVAMPYTRACHCNDGKTDLVTVTATTNAAVDLVKRIEDSIVQAAPSFFTQESYWTFMELLYVDKAQQEGYSLDEHFTWTKLLEISSFDDLLCVPTESSTAAVHTQYKFKNRLPLTCPGRKICVRYSARFTGAARVQTDGSGI</sequence>